<feature type="region of interest" description="Disordered" evidence="3">
    <location>
        <begin position="605"/>
        <end position="692"/>
    </location>
</feature>
<dbReference type="GO" id="GO:0008380">
    <property type="term" value="P:RNA splicing"/>
    <property type="evidence" value="ECO:0007669"/>
    <property type="project" value="TreeGrafter"/>
</dbReference>
<dbReference type="OrthoDB" id="5348404at2759"/>
<keyword evidence="6" id="KW-1185">Reference proteome</keyword>
<evidence type="ECO:0000256" key="2">
    <source>
        <dbReference type="PROSITE-ProRule" id="PRU00176"/>
    </source>
</evidence>
<dbReference type="InterPro" id="IPR012677">
    <property type="entry name" value="Nucleotide-bd_a/b_plait_sf"/>
</dbReference>
<feature type="region of interest" description="Disordered" evidence="3">
    <location>
        <begin position="135"/>
        <end position="164"/>
    </location>
</feature>
<dbReference type="AlphaFoldDB" id="A0A7R9MCS4"/>
<feature type="compositionally biased region" description="Basic and acidic residues" evidence="3">
    <location>
        <begin position="317"/>
        <end position="346"/>
    </location>
</feature>
<feature type="compositionally biased region" description="Low complexity" evidence="3">
    <location>
        <begin position="146"/>
        <end position="155"/>
    </location>
</feature>
<evidence type="ECO:0000313" key="6">
    <source>
        <dbReference type="Proteomes" id="UP000728032"/>
    </source>
</evidence>
<dbReference type="GO" id="GO:0071011">
    <property type="term" value="C:precatalytic spliceosome"/>
    <property type="evidence" value="ECO:0007669"/>
    <property type="project" value="TreeGrafter"/>
</dbReference>
<dbReference type="CDD" id="cd12935">
    <property type="entry name" value="LEM_like"/>
    <property type="match status" value="1"/>
</dbReference>
<dbReference type="Pfam" id="PF16294">
    <property type="entry name" value="RSB_motif"/>
    <property type="match status" value="1"/>
</dbReference>
<dbReference type="InterPro" id="IPR032552">
    <property type="entry name" value="RSB_motif"/>
</dbReference>
<dbReference type="Gene3D" id="3.30.70.330">
    <property type="match status" value="1"/>
</dbReference>
<feature type="compositionally biased region" description="Polar residues" evidence="3">
    <location>
        <begin position="356"/>
        <end position="366"/>
    </location>
</feature>
<dbReference type="CDD" id="cd12432">
    <property type="entry name" value="RRM_ACINU"/>
    <property type="match status" value="1"/>
</dbReference>
<dbReference type="InterPro" id="IPR034257">
    <property type="entry name" value="Acinus_RRM"/>
</dbReference>
<feature type="compositionally biased region" description="Basic and acidic residues" evidence="3">
    <location>
        <begin position="652"/>
        <end position="674"/>
    </location>
</feature>
<feature type="domain" description="RRM" evidence="4">
    <location>
        <begin position="490"/>
        <end position="567"/>
    </location>
</feature>
<feature type="compositionally biased region" description="Polar residues" evidence="3">
    <location>
        <begin position="72"/>
        <end position="120"/>
    </location>
</feature>
<proteinExistence type="predicted"/>
<feature type="compositionally biased region" description="Polar residues" evidence="3">
    <location>
        <begin position="136"/>
        <end position="145"/>
    </location>
</feature>
<feature type="region of interest" description="Disordered" evidence="3">
    <location>
        <begin position="728"/>
        <end position="755"/>
    </location>
</feature>
<evidence type="ECO:0000256" key="1">
    <source>
        <dbReference type="ARBA" id="ARBA00022884"/>
    </source>
</evidence>
<evidence type="ECO:0000259" key="4">
    <source>
        <dbReference type="PROSITE" id="PS50102"/>
    </source>
</evidence>
<feature type="compositionally biased region" description="Basic and acidic residues" evidence="3">
    <location>
        <begin position="297"/>
        <end position="310"/>
    </location>
</feature>
<feature type="region of interest" description="Disordered" evidence="3">
    <location>
        <begin position="250"/>
        <end position="405"/>
    </location>
</feature>
<dbReference type="Pfam" id="PF12949">
    <property type="entry name" value="HeH"/>
    <property type="match status" value="1"/>
</dbReference>
<dbReference type="Proteomes" id="UP000728032">
    <property type="component" value="Unassembled WGS sequence"/>
</dbReference>
<evidence type="ECO:0000313" key="5">
    <source>
        <dbReference type="EMBL" id="CAD7656769.1"/>
    </source>
</evidence>
<dbReference type="InterPro" id="IPR052793">
    <property type="entry name" value="EJC-associated_protein"/>
</dbReference>
<dbReference type="GO" id="GO:0003723">
    <property type="term" value="F:RNA binding"/>
    <property type="evidence" value="ECO:0007669"/>
    <property type="project" value="UniProtKB-UniRule"/>
</dbReference>
<dbReference type="EMBL" id="OC926535">
    <property type="protein sequence ID" value="CAD7656769.1"/>
    <property type="molecule type" value="Genomic_DNA"/>
</dbReference>
<dbReference type="GO" id="GO:0061574">
    <property type="term" value="C:ASAP complex"/>
    <property type="evidence" value="ECO:0007669"/>
    <property type="project" value="TreeGrafter"/>
</dbReference>
<dbReference type="PANTHER" id="PTHR46589">
    <property type="entry name" value="APOPTOTIC CHROMATIN CONDENSATION INDUCER IN THE NUCLEUS"/>
    <property type="match status" value="1"/>
</dbReference>
<dbReference type="PROSITE" id="PS50102">
    <property type="entry name" value="RRM"/>
    <property type="match status" value="1"/>
</dbReference>
<dbReference type="PANTHER" id="PTHR46589:SF1">
    <property type="entry name" value="APOPTOTIC CHROMATIN CONDENSATION INDUCER IN THE NUCLEUS"/>
    <property type="match status" value="1"/>
</dbReference>
<dbReference type="InterPro" id="IPR035979">
    <property type="entry name" value="RBD_domain_sf"/>
</dbReference>
<keyword evidence="1 2" id="KW-0694">RNA-binding</keyword>
<sequence>MVVDRVFSDTKMADFGSEPIVDGKPLYSLRVIDLKEVLTKRDVPFKKNATKAQLQAIVIQHLNEANEEKSSEGTIQSEETNESISDTNPVLTTEDNKTENNVSKEQTEATDLSQDTGITSSVSFGDKHSIKLTIKLQPNESPNRQLSPRLSPRKSSPVKEMRSPVMVNTSSTDEITIAMVSPKRSVIQEVIPQAVTQIPPKVEAKGETPSEVLPQQNIVSKVTEEPKVVKDVTPVVPEVKQLSEVKVDKQEVVEKRLSSSDSTDSSEKSAEVTNDLQDLRTQKEDIKTTGGDISSDVTKEQITKPTDKVSVKGIVKQIEEKTESLAEKESKTLEREEKRKSPEKVRPPRRRRWGGSVTNETQQQNARKGISSDQLKELIPEVDSTAGGGLGADSSRAAKVSKSDTSIVVTSSLSRTQTTAATAEMPAKRDIRVVRKSVSVPEDEQTVKETAKPQPILEPKKPIVVESERKSDEQLDETPDLSPARNEASEVVFIRNLVRPFTLLQLKDILGKTGKLIEERFWIDRIKSKCFATYATVEEAVATRLALHGTRWPNSNPKLLSVDFARKEELDFHLNGELTPNKDIVVKKSDDNVVNEKYDIVIKTEDNSREPDARTEGRPIREWDREKLMAKEEDNKRGTAKRRPISPTPRSGSRETDAKRRRNDSARTEERVRPADSTSEVPATDATHETESPAKLLDDLFKKTTATPSIYWLPLTEEQVVVRDAQKAEDDKKRLEENNAREEQFRQRQEERRPFEASAPFRNTGVWTPGVTTASSFTSTFPSAPIPSQSIFTIPFPISSYAKKAIIRY</sequence>
<protein>
    <recommendedName>
        <fullName evidence="4">RRM domain-containing protein</fullName>
    </recommendedName>
</protein>
<dbReference type="InterPro" id="IPR000504">
    <property type="entry name" value="RRM_dom"/>
</dbReference>
<dbReference type="SUPFAM" id="SSF54928">
    <property type="entry name" value="RNA-binding domain, RBD"/>
    <property type="match status" value="1"/>
</dbReference>
<reference evidence="5" key="1">
    <citation type="submission" date="2020-11" db="EMBL/GenBank/DDBJ databases">
        <authorList>
            <person name="Tran Van P."/>
        </authorList>
    </citation>
    <scope>NUCLEOTIDE SEQUENCE</scope>
</reference>
<evidence type="ECO:0000256" key="3">
    <source>
        <dbReference type="SAM" id="MobiDB-lite"/>
    </source>
</evidence>
<name>A0A7R9MCS4_9ACAR</name>
<accession>A0A7R9MCS4</accession>
<organism evidence="5">
    <name type="scientific">Oppiella nova</name>
    <dbReference type="NCBI Taxonomy" id="334625"/>
    <lineage>
        <taxon>Eukaryota</taxon>
        <taxon>Metazoa</taxon>
        <taxon>Ecdysozoa</taxon>
        <taxon>Arthropoda</taxon>
        <taxon>Chelicerata</taxon>
        <taxon>Arachnida</taxon>
        <taxon>Acari</taxon>
        <taxon>Acariformes</taxon>
        <taxon>Sarcoptiformes</taxon>
        <taxon>Oribatida</taxon>
        <taxon>Brachypylina</taxon>
        <taxon>Oppioidea</taxon>
        <taxon>Oppiidae</taxon>
        <taxon>Oppiella</taxon>
    </lineage>
</organism>
<dbReference type="InterPro" id="IPR025856">
    <property type="entry name" value="HeH/LEM_domain"/>
</dbReference>
<dbReference type="EMBL" id="CAJPVJ010011710">
    <property type="protein sequence ID" value="CAG2173956.1"/>
    <property type="molecule type" value="Genomic_DNA"/>
</dbReference>
<gene>
    <name evidence="5" type="ORF">ONB1V03_LOCUS13405</name>
</gene>
<feature type="compositionally biased region" description="Basic and acidic residues" evidence="3">
    <location>
        <begin position="277"/>
        <end position="287"/>
    </location>
</feature>
<feature type="region of interest" description="Disordered" evidence="3">
    <location>
        <begin position="65"/>
        <end position="120"/>
    </location>
</feature>
<feature type="compositionally biased region" description="Basic and acidic residues" evidence="3">
    <location>
        <begin position="605"/>
        <end position="637"/>
    </location>
</feature>